<keyword evidence="4 18" id="KW-0285">Flavoprotein</keyword>
<dbReference type="SUPFAM" id="SSF51905">
    <property type="entry name" value="FAD/NAD(P)-binding domain"/>
    <property type="match status" value="3"/>
</dbReference>
<dbReference type="PANTHER" id="PTHR23023">
    <property type="entry name" value="DIMETHYLANILINE MONOOXYGENASE"/>
    <property type="match status" value="1"/>
</dbReference>
<comment type="similarity">
    <text evidence="3 18">Belongs to the FMO family.</text>
</comment>
<dbReference type="EMBL" id="VEVO01000005">
    <property type="protein sequence ID" value="KAF0042349.1"/>
    <property type="molecule type" value="Genomic_DNA"/>
</dbReference>
<dbReference type="GO" id="GO:0050661">
    <property type="term" value="F:NADP binding"/>
    <property type="evidence" value="ECO:0007669"/>
    <property type="project" value="InterPro"/>
</dbReference>
<evidence type="ECO:0000256" key="6">
    <source>
        <dbReference type="ARBA" id="ARBA00022824"/>
    </source>
</evidence>
<dbReference type="InterPro" id="IPR000960">
    <property type="entry name" value="Flavin_mOase"/>
</dbReference>
<dbReference type="Proteomes" id="UP000438429">
    <property type="component" value="Unassembled WGS sequence"/>
</dbReference>
<evidence type="ECO:0000256" key="16">
    <source>
        <dbReference type="ARBA" id="ARBA00048088"/>
    </source>
</evidence>
<comment type="cofactor">
    <cofactor evidence="1 18">
        <name>FAD</name>
        <dbReference type="ChEBI" id="CHEBI:57692"/>
    </cofactor>
</comment>
<dbReference type="InterPro" id="IPR020946">
    <property type="entry name" value="Flavin_mOase-like"/>
</dbReference>
<evidence type="ECO:0000256" key="8">
    <source>
        <dbReference type="ARBA" id="ARBA00022857"/>
    </source>
</evidence>
<dbReference type="PRINTS" id="PR01121">
    <property type="entry name" value="FMOXYGENASE1"/>
</dbReference>
<keyword evidence="5" id="KW-0812">Transmembrane</keyword>
<dbReference type="InterPro" id="IPR050346">
    <property type="entry name" value="FMO-like"/>
</dbReference>
<dbReference type="PRINTS" id="PR00370">
    <property type="entry name" value="FMOXYGENASE"/>
</dbReference>
<comment type="catalytic activity">
    <reaction evidence="17">
        <text>N,N-dimethylaniline + NADPH + O2 + H(+) = N,N-dimethylaniline N-oxide + NADP(+) + H2O</text>
        <dbReference type="Rhea" id="RHEA:24468"/>
        <dbReference type="ChEBI" id="CHEBI:15377"/>
        <dbReference type="ChEBI" id="CHEBI:15378"/>
        <dbReference type="ChEBI" id="CHEBI:15379"/>
        <dbReference type="ChEBI" id="CHEBI:16269"/>
        <dbReference type="ChEBI" id="CHEBI:17735"/>
        <dbReference type="ChEBI" id="CHEBI:57783"/>
        <dbReference type="ChEBI" id="CHEBI:58349"/>
        <dbReference type="EC" id="1.14.13.8"/>
    </reaction>
    <physiologicalReaction direction="left-to-right" evidence="17">
        <dbReference type="Rhea" id="RHEA:24469"/>
    </physiologicalReaction>
</comment>
<evidence type="ECO:0000256" key="4">
    <source>
        <dbReference type="ARBA" id="ARBA00022630"/>
    </source>
</evidence>
<comment type="function">
    <text evidence="13">Broad spectrum monooxygenase that catalyzes the oxygenation of a wide variety of nitrogen- and sulfur-containing compounds including xenobiotics. Catalyzes the S-oxygenation of hypotaurine to produce taurine, an organic osmolyte involved in cell volume regulation as well as a variety of cytoprotective and developmental processes. In vitro, catalyzes the N-oxygenation of trimethylamine (TMA) to produce trimethylamine N-oxide (TMAO) and could therefore participate to the detoxification of this compound that is generated by the action of gut microbiota from dietary precursors such as choline, choline containing compounds, betaine or L-carnitine.</text>
</comment>
<comment type="catalytic activity">
    <reaction evidence="14">
        <text>hypotaurine + NADH + O2 + H(+) = taurine + NAD(+) + H2O</text>
        <dbReference type="Rhea" id="RHEA:74111"/>
        <dbReference type="ChEBI" id="CHEBI:15377"/>
        <dbReference type="ChEBI" id="CHEBI:15378"/>
        <dbReference type="ChEBI" id="CHEBI:15379"/>
        <dbReference type="ChEBI" id="CHEBI:57540"/>
        <dbReference type="ChEBI" id="CHEBI:57853"/>
        <dbReference type="ChEBI" id="CHEBI:57945"/>
        <dbReference type="ChEBI" id="CHEBI:507393"/>
        <dbReference type="EC" id="1.14.13.8"/>
    </reaction>
    <physiologicalReaction direction="left-to-right" evidence="14">
        <dbReference type="Rhea" id="RHEA:74112"/>
    </physiologicalReaction>
</comment>
<evidence type="ECO:0000256" key="17">
    <source>
        <dbReference type="ARBA" id="ARBA00049443"/>
    </source>
</evidence>
<protein>
    <recommendedName>
        <fullName evidence="18">Flavin-containing monooxygenase</fullName>
        <ecNumber evidence="18">1.-.-.-</ecNumber>
    </recommendedName>
</protein>
<comment type="catalytic activity">
    <reaction evidence="16">
        <text>trimethylamine + NADPH + O2 = trimethylamine N-oxide + NADP(+) + H2O</text>
        <dbReference type="Rhea" id="RHEA:31979"/>
        <dbReference type="ChEBI" id="CHEBI:15377"/>
        <dbReference type="ChEBI" id="CHEBI:15379"/>
        <dbReference type="ChEBI" id="CHEBI:15724"/>
        <dbReference type="ChEBI" id="CHEBI:57783"/>
        <dbReference type="ChEBI" id="CHEBI:58349"/>
        <dbReference type="ChEBI" id="CHEBI:58389"/>
        <dbReference type="EC" id="1.14.13.148"/>
    </reaction>
    <physiologicalReaction direction="left-to-right" evidence="16">
        <dbReference type="Rhea" id="RHEA:31980"/>
    </physiologicalReaction>
</comment>
<evidence type="ECO:0000256" key="9">
    <source>
        <dbReference type="ARBA" id="ARBA00022989"/>
    </source>
</evidence>
<dbReference type="GO" id="GO:0004499">
    <property type="term" value="F:N,N-dimethylaniline monooxygenase activity"/>
    <property type="evidence" value="ECO:0007669"/>
    <property type="project" value="InterPro"/>
</dbReference>
<dbReference type="GO" id="GO:0005789">
    <property type="term" value="C:endoplasmic reticulum membrane"/>
    <property type="evidence" value="ECO:0007669"/>
    <property type="project" value="UniProtKB-SubCell"/>
</dbReference>
<evidence type="ECO:0000256" key="14">
    <source>
        <dbReference type="ARBA" id="ARBA00047338"/>
    </source>
</evidence>
<dbReference type="GO" id="GO:0050660">
    <property type="term" value="F:flavin adenine dinucleotide binding"/>
    <property type="evidence" value="ECO:0007669"/>
    <property type="project" value="InterPro"/>
</dbReference>
<evidence type="ECO:0000256" key="3">
    <source>
        <dbReference type="ARBA" id="ARBA00009183"/>
    </source>
</evidence>
<dbReference type="InterPro" id="IPR002253">
    <property type="entry name" value="Flavin_mOase_1"/>
</dbReference>
<keyword evidence="8" id="KW-0521">NADP</keyword>
<reference evidence="20 21" key="1">
    <citation type="submission" date="2019-06" db="EMBL/GenBank/DDBJ databases">
        <title>Draft genomes of female and male turbot (Scophthalmus maximus).</title>
        <authorList>
            <person name="Xu H."/>
            <person name="Xu X.-W."/>
            <person name="Shao C."/>
            <person name="Chen S."/>
        </authorList>
    </citation>
    <scope>NUCLEOTIDE SEQUENCE [LARGE SCALE GENOMIC DNA]</scope>
    <source>
        <strain evidence="20">Ysfricsl-2016a</strain>
        <tissue evidence="20">Blood</tissue>
    </source>
</reference>
<proteinExistence type="inferred from homology"/>
<evidence type="ECO:0000256" key="13">
    <source>
        <dbReference type="ARBA" id="ARBA00045957"/>
    </source>
</evidence>
<sequence>MVRRAAVVGAGSSGLACIKICVDEGLEPVCFESSDDIGGMWRFKESPVPEQSSIYRSLVVNTSKEMMCFSDFPMPAEYPNYMHNSQLLKYFRLYAEHFQLLRYINFQTTVRSVTQRPDFSLSGQWDIVTINRDGEEERHVFDAVLVCKGPNTHPVLPLSDFPGHETFSGRCLHSWEYKDADACRGKRVVVVGIGNSGGDIAVEISRSADKTFLSTRQGAWVMSRASTSGLPVDMTHITRLNNMLTLLLPKTLVNWTTERALNHKYDHGLYGLKPRHRFLDQSPLINDDLPGRILQGAVVMRPNLKGFVESGVVFEDGTVEGNIDAVLFCTGYIGKFPFLPPALSEGIHEELILYKMVQKVAVIGAGLSGLTSIKACVDEGLEPTCFESSHDIGGLWRFKEKPEPGRGNIYQSVVINSSKEMMSFSDFPPPAEFPNNMHHSEVLQYLRLYVQAFDLLKHIRFQWEVETESGEGQRETSVFDAVIVCSGHFTQPHLPLRDFTGFESFEGRHFHSWEYRSADGMEGKTVVVIGIGNSGGDIAVDISRVAEKVFLSTRSGGWVVSRVGQGGLPADLVGTSRMDVMVRKLFPSWINRMLEKKLNESFDHTLYGLKPKHGFFAQIPVVNDDLPARIISGRVQVKPNVKEFRGSSVVFVDGSIINKVDVVVFATGYNYGFPFLPPALQAKCGYRLRLYKHVFPPELTQPTLAVVGFIHALGAINPLAELQARWATRVFKGLSTLPSEETMLKEIEKDTTTMHQRFACSERNPLQVEYIPYLDSLAKKVGVRPNILRLMMKDPRLALQVALGPCTPYQYRLTGPGQWAGARQAILTQWERVVQPFRTRDVPQPENKPYSGLSIIVLFSGVTLLCCFCYNKNPLIEFSEQLRFFSPSILSLHIKKSMKSLNQNTSVQKSSSSVTLEAEEAMSTVSAQTQSAETNKAQAAMEMENQSVIKTEAQSSRKMETETAASLLQSSVATVYSAEPQSVETNEVQALGKMENESAAETNTQTAETQVPFLTMLVPYSASYIYQGPDCFTYSGPGFYQGPGYNYLCPSYNQCPAYNQVPGYHYQSAAYNQGPGYDCQDQAYNQVPGYLYQGPAYNQDPGYDCQDPAYNQDPGYDYLGSAYNQDPGYDCQSLANNQVPGYDHQGPAYNQVPGYDYQGSAYNP</sequence>
<dbReference type="Gene3D" id="3.50.50.60">
    <property type="entry name" value="FAD/NAD(P)-binding domain"/>
    <property type="match status" value="8"/>
</dbReference>
<evidence type="ECO:0000313" key="21">
    <source>
        <dbReference type="Proteomes" id="UP000438429"/>
    </source>
</evidence>
<evidence type="ECO:0000313" key="20">
    <source>
        <dbReference type="EMBL" id="KAF0042349.1"/>
    </source>
</evidence>
<keyword evidence="11 18" id="KW-0503">Monooxygenase</keyword>
<accession>A0A6A4TBW5</accession>
<keyword evidence="7 18" id="KW-0274">FAD</keyword>
<evidence type="ECO:0000256" key="5">
    <source>
        <dbReference type="ARBA" id="ARBA00022692"/>
    </source>
</evidence>
<dbReference type="Pfam" id="PF00743">
    <property type="entry name" value="FMO-like"/>
    <property type="match status" value="2"/>
</dbReference>
<comment type="caution">
    <text evidence="20">The sequence shown here is derived from an EMBL/GenBank/DDBJ whole genome shotgun (WGS) entry which is preliminary data.</text>
</comment>
<evidence type="ECO:0000256" key="7">
    <source>
        <dbReference type="ARBA" id="ARBA00022827"/>
    </source>
</evidence>
<name>A0A6A4TBW5_SCOMX</name>
<gene>
    <name evidence="20" type="ORF">F2P81_005881</name>
</gene>
<keyword evidence="10 18" id="KW-0560">Oxidoreductase</keyword>
<dbReference type="InterPro" id="IPR036188">
    <property type="entry name" value="FAD/NAD-bd_sf"/>
</dbReference>
<evidence type="ECO:0000256" key="12">
    <source>
        <dbReference type="ARBA" id="ARBA00023136"/>
    </source>
</evidence>
<keyword evidence="9" id="KW-1133">Transmembrane helix</keyword>
<evidence type="ECO:0000256" key="11">
    <source>
        <dbReference type="ARBA" id="ARBA00023033"/>
    </source>
</evidence>
<comment type="subcellular location">
    <subcellularLocation>
        <location evidence="2">Endoplasmic reticulum membrane</location>
        <topology evidence="2">Single-pass membrane protein</topology>
    </subcellularLocation>
</comment>
<evidence type="ECO:0000256" key="1">
    <source>
        <dbReference type="ARBA" id="ARBA00001974"/>
    </source>
</evidence>
<dbReference type="AlphaFoldDB" id="A0A6A4TBW5"/>
<evidence type="ECO:0000256" key="15">
    <source>
        <dbReference type="ARBA" id="ARBA00048041"/>
    </source>
</evidence>
<keyword evidence="6" id="KW-0256">Endoplasmic reticulum</keyword>
<dbReference type="FunFam" id="3.50.50.60:FF:000159">
    <property type="entry name" value="Dimethylaniline monooxygenase [N-oxide-forming]"/>
    <property type="match status" value="2"/>
</dbReference>
<dbReference type="GO" id="GO:0034899">
    <property type="term" value="F:trimethylamine monooxygenase activity"/>
    <property type="evidence" value="ECO:0007669"/>
    <property type="project" value="UniProtKB-EC"/>
</dbReference>
<evidence type="ECO:0000256" key="19">
    <source>
        <dbReference type="SAM" id="MobiDB-lite"/>
    </source>
</evidence>
<dbReference type="EC" id="1.-.-.-" evidence="18"/>
<evidence type="ECO:0000256" key="2">
    <source>
        <dbReference type="ARBA" id="ARBA00004389"/>
    </source>
</evidence>
<keyword evidence="12" id="KW-0472">Membrane</keyword>
<evidence type="ECO:0000256" key="10">
    <source>
        <dbReference type="ARBA" id="ARBA00023002"/>
    </source>
</evidence>
<organism evidence="20 21">
    <name type="scientific">Scophthalmus maximus</name>
    <name type="common">Turbot</name>
    <name type="synonym">Psetta maxima</name>
    <dbReference type="NCBI Taxonomy" id="52904"/>
    <lineage>
        <taxon>Eukaryota</taxon>
        <taxon>Metazoa</taxon>
        <taxon>Chordata</taxon>
        <taxon>Craniata</taxon>
        <taxon>Vertebrata</taxon>
        <taxon>Euteleostomi</taxon>
        <taxon>Actinopterygii</taxon>
        <taxon>Neopterygii</taxon>
        <taxon>Teleostei</taxon>
        <taxon>Neoteleostei</taxon>
        <taxon>Acanthomorphata</taxon>
        <taxon>Carangaria</taxon>
        <taxon>Pleuronectiformes</taxon>
        <taxon>Pleuronectoidei</taxon>
        <taxon>Scophthalmidae</taxon>
        <taxon>Scophthalmus</taxon>
    </lineage>
</organism>
<evidence type="ECO:0000256" key="18">
    <source>
        <dbReference type="RuleBase" id="RU361177"/>
    </source>
</evidence>
<dbReference type="PROSITE" id="PS51257">
    <property type="entry name" value="PROKAR_LIPOPROTEIN"/>
    <property type="match status" value="1"/>
</dbReference>
<feature type="region of interest" description="Disordered" evidence="19">
    <location>
        <begin position="1140"/>
        <end position="1164"/>
    </location>
</feature>
<comment type="catalytic activity">
    <reaction evidence="15">
        <text>hypotaurine + NADPH + O2 + H(+) = taurine + NADP(+) + H2O</text>
        <dbReference type="Rhea" id="RHEA:69819"/>
        <dbReference type="ChEBI" id="CHEBI:15377"/>
        <dbReference type="ChEBI" id="CHEBI:15378"/>
        <dbReference type="ChEBI" id="CHEBI:15379"/>
        <dbReference type="ChEBI" id="CHEBI:57783"/>
        <dbReference type="ChEBI" id="CHEBI:57853"/>
        <dbReference type="ChEBI" id="CHEBI:58349"/>
        <dbReference type="ChEBI" id="CHEBI:507393"/>
        <dbReference type="EC" id="1.14.13.8"/>
    </reaction>
    <physiologicalReaction direction="left-to-right" evidence="15">
        <dbReference type="Rhea" id="RHEA:69820"/>
    </physiologicalReaction>
</comment>